<name>A0ABY7QXC2_9FIRM</name>
<feature type="transmembrane region" description="Helical" evidence="7">
    <location>
        <begin position="48"/>
        <end position="66"/>
    </location>
</feature>
<proteinExistence type="predicted"/>
<protein>
    <submittedName>
        <fullName evidence="8">MraY family glycosyltransferase</fullName>
    </submittedName>
</protein>
<keyword evidence="3" id="KW-0808">Transferase</keyword>
<evidence type="ECO:0000256" key="3">
    <source>
        <dbReference type="ARBA" id="ARBA00022679"/>
    </source>
</evidence>
<dbReference type="RefSeq" id="WP_271192279.1">
    <property type="nucleotide sequence ID" value="NZ_CP115667.1"/>
</dbReference>
<evidence type="ECO:0000256" key="7">
    <source>
        <dbReference type="SAM" id="Phobius"/>
    </source>
</evidence>
<dbReference type="InterPro" id="IPR018480">
    <property type="entry name" value="PNAcMuramoyl-5peptid_Trfase_CS"/>
</dbReference>
<reference evidence="8 9" key="1">
    <citation type="submission" date="2023-01" db="EMBL/GenBank/DDBJ databases">
        <authorList>
            <person name="Lee S.H."/>
            <person name="Jung H.S."/>
            <person name="Yun J.U."/>
        </authorList>
    </citation>
    <scope>NUCLEOTIDE SEQUENCE [LARGE SCALE GENOMIC DNA]</scope>
    <source>
        <strain evidence="8 9">CBA3646</strain>
    </source>
</reference>
<keyword evidence="4 7" id="KW-0812">Transmembrane</keyword>
<keyword evidence="5 7" id="KW-1133">Transmembrane helix</keyword>
<feature type="transmembrane region" description="Helical" evidence="7">
    <location>
        <begin position="315"/>
        <end position="337"/>
    </location>
</feature>
<accession>A0ABY7QXC2</accession>
<evidence type="ECO:0000313" key="9">
    <source>
        <dbReference type="Proteomes" id="UP001210339"/>
    </source>
</evidence>
<feature type="transmembrane region" description="Helical" evidence="7">
    <location>
        <begin position="129"/>
        <end position="148"/>
    </location>
</feature>
<feature type="transmembrane region" description="Helical" evidence="7">
    <location>
        <begin position="209"/>
        <end position="228"/>
    </location>
</feature>
<keyword evidence="9" id="KW-1185">Reference proteome</keyword>
<dbReference type="InterPro" id="IPR000715">
    <property type="entry name" value="Glycosyl_transferase_4"/>
</dbReference>
<dbReference type="EMBL" id="CP115667">
    <property type="protein sequence ID" value="WBW50755.1"/>
    <property type="molecule type" value="Genomic_DNA"/>
</dbReference>
<dbReference type="PANTHER" id="PTHR22926">
    <property type="entry name" value="PHOSPHO-N-ACETYLMURAMOYL-PENTAPEPTIDE-TRANSFERASE"/>
    <property type="match status" value="1"/>
</dbReference>
<sequence length="343" mass="36558">MKTVLLAALLAFLISLVLTPVVIKNAVRFGLLDIPKDARRVHKKPIPISGGLAMYVAVMAGMVVFLDLTHELIALMIGATLITVCGLIDDKWEMSAKVKLACQLLAAGILVFGGSHIEFFTNPFPFGESVIFLKALAIPVTIFWVVGITNTVNLIDGLDGLAAGVSLISAVSLAVIAYKFEYNSVSVIAALLAGSCLGFLPYNFNPAKIFMGDTGALFLGFMLSYISIEGIMKSAAALTIVVPVLILGVPVFDTTFAMVRRKLSGRGIMQADKGHLHHRLLALGLSQRQTVLILYGISIIFGLLANLVAGVDAQIGLFISLLTVINVVLIGKVSGMFKSKEEL</sequence>
<evidence type="ECO:0000256" key="5">
    <source>
        <dbReference type="ARBA" id="ARBA00022989"/>
    </source>
</evidence>
<dbReference type="CDD" id="cd06853">
    <property type="entry name" value="GT_WecA_like"/>
    <property type="match status" value="1"/>
</dbReference>
<feature type="transmembrane region" description="Helical" evidence="7">
    <location>
        <begin position="234"/>
        <end position="259"/>
    </location>
</feature>
<feature type="transmembrane region" description="Helical" evidence="7">
    <location>
        <begin position="184"/>
        <end position="202"/>
    </location>
</feature>
<evidence type="ECO:0000256" key="4">
    <source>
        <dbReference type="ARBA" id="ARBA00022692"/>
    </source>
</evidence>
<feature type="transmembrane region" description="Helical" evidence="7">
    <location>
        <begin position="72"/>
        <end position="88"/>
    </location>
</feature>
<dbReference type="Proteomes" id="UP001210339">
    <property type="component" value="Chromosome"/>
</dbReference>
<keyword evidence="6 7" id="KW-0472">Membrane</keyword>
<evidence type="ECO:0000256" key="6">
    <source>
        <dbReference type="ARBA" id="ARBA00023136"/>
    </source>
</evidence>
<dbReference type="PANTHER" id="PTHR22926:SF3">
    <property type="entry name" value="UNDECAPRENYL-PHOSPHATE ALPHA-N-ACETYLGLUCOSAMINYL 1-PHOSPHATE TRANSFERASE"/>
    <property type="match status" value="1"/>
</dbReference>
<comment type="subcellular location">
    <subcellularLocation>
        <location evidence="1">Cell membrane</location>
        <topology evidence="1">Multi-pass membrane protein</topology>
    </subcellularLocation>
</comment>
<keyword evidence="2" id="KW-1003">Cell membrane</keyword>
<feature type="transmembrane region" description="Helical" evidence="7">
    <location>
        <begin position="100"/>
        <end position="117"/>
    </location>
</feature>
<evidence type="ECO:0000256" key="1">
    <source>
        <dbReference type="ARBA" id="ARBA00004651"/>
    </source>
</evidence>
<feature type="transmembrane region" description="Helical" evidence="7">
    <location>
        <begin position="160"/>
        <end position="178"/>
    </location>
</feature>
<dbReference type="Pfam" id="PF00953">
    <property type="entry name" value="Glycos_transf_4"/>
    <property type="match status" value="1"/>
</dbReference>
<evidence type="ECO:0000256" key="2">
    <source>
        <dbReference type="ARBA" id="ARBA00022475"/>
    </source>
</evidence>
<organism evidence="8 9">
    <name type="scientific">Peptoniphilus equinus</name>
    <dbReference type="NCBI Taxonomy" id="3016343"/>
    <lineage>
        <taxon>Bacteria</taxon>
        <taxon>Bacillati</taxon>
        <taxon>Bacillota</taxon>
        <taxon>Tissierellia</taxon>
        <taxon>Tissierellales</taxon>
        <taxon>Peptoniphilaceae</taxon>
        <taxon>Peptoniphilus</taxon>
    </lineage>
</organism>
<gene>
    <name evidence="8" type="ORF">O6R05_01630</name>
</gene>
<feature type="transmembrane region" description="Helical" evidence="7">
    <location>
        <begin position="291"/>
        <end position="309"/>
    </location>
</feature>
<dbReference type="PROSITE" id="PS01348">
    <property type="entry name" value="MRAY_2"/>
    <property type="match status" value="1"/>
</dbReference>
<feature type="transmembrane region" description="Helical" evidence="7">
    <location>
        <begin position="6"/>
        <end position="27"/>
    </location>
</feature>
<evidence type="ECO:0000313" key="8">
    <source>
        <dbReference type="EMBL" id="WBW50755.1"/>
    </source>
</evidence>